<evidence type="ECO:0000259" key="5">
    <source>
        <dbReference type="PROSITE" id="PS51350"/>
    </source>
</evidence>
<evidence type="ECO:0000313" key="7">
    <source>
        <dbReference type="Proteomes" id="UP000288395"/>
    </source>
</evidence>
<evidence type="ECO:0000256" key="3">
    <source>
        <dbReference type="ARBA" id="ARBA00022490"/>
    </source>
</evidence>
<feature type="domain" description="HPr" evidence="5">
    <location>
        <begin position="3"/>
        <end position="90"/>
    </location>
</feature>
<evidence type="ECO:0000256" key="1">
    <source>
        <dbReference type="ARBA" id="ARBA00004496"/>
    </source>
</evidence>
<organism evidence="6 7">
    <name type="scientific">Aliidiomarina iranensis</name>
    <dbReference type="NCBI Taxonomy" id="1434071"/>
    <lineage>
        <taxon>Bacteria</taxon>
        <taxon>Pseudomonadati</taxon>
        <taxon>Pseudomonadota</taxon>
        <taxon>Gammaproteobacteria</taxon>
        <taxon>Alteromonadales</taxon>
        <taxon>Idiomarinaceae</taxon>
        <taxon>Aliidiomarina</taxon>
    </lineage>
</organism>
<dbReference type="InterPro" id="IPR001020">
    <property type="entry name" value="PTS_HPr_His_P_site"/>
</dbReference>
<accession>A0A432W2L9</accession>
<dbReference type="OrthoDB" id="9798965at2"/>
<dbReference type="PROSITE" id="PS51350">
    <property type="entry name" value="PTS_HPR_DOM"/>
    <property type="match status" value="1"/>
</dbReference>
<dbReference type="Pfam" id="PF00381">
    <property type="entry name" value="PTS-HPr"/>
    <property type="match status" value="1"/>
</dbReference>
<reference evidence="7" key="1">
    <citation type="journal article" date="2018" name="Front. Microbiol.">
        <title>Genome-Based Analysis Reveals the Taxonomy and Diversity of the Family Idiomarinaceae.</title>
        <authorList>
            <person name="Liu Y."/>
            <person name="Lai Q."/>
            <person name="Shao Z."/>
        </authorList>
    </citation>
    <scope>NUCLEOTIDE SEQUENCE [LARGE SCALE GENOMIC DNA]</scope>
    <source>
        <strain evidence="7">GBPy7</strain>
    </source>
</reference>
<dbReference type="NCBIfam" id="TIGR01003">
    <property type="entry name" value="PTS_HPr_family"/>
    <property type="match status" value="1"/>
</dbReference>
<dbReference type="PANTHER" id="PTHR33705:SF2">
    <property type="entry name" value="PHOSPHOCARRIER PROTEIN NPR"/>
    <property type="match status" value="1"/>
</dbReference>
<dbReference type="PANTHER" id="PTHR33705">
    <property type="entry name" value="PHOSPHOCARRIER PROTEIN HPR"/>
    <property type="match status" value="1"/>
</dbReference>
<dbReference type="Proteomes" id="UP000288395">
    <property type="component" value="Unassembled WGS sequence"/>
</dbReference>
<dbReference type="SUPFAM" id="SSF55594">
    <property type="entry name" value="HPr-like"/>
    <property type="match status" value="1"/>
</dbReference>
<keyword evidence="3" id="KW-0963">Cytoplasm</keyword>
<dbReference type="RefSeq" id="WP_126765172.1">
    <property type="nucleotide sequence ID" value="NZ_PIPJ01000001.1"/>
</dbReference>
<dbReference type="PRINTS" id="PR00107">
    <property type="entry name" value="PHOSPHOCPHPR"/>
</dbReference>
<dbReference type="EMBL" id="PIPJ01000001">
    <property type="protein sequence ID" value="RUO23482.1"/>
    <property type="molecule type" value="Genomic_DNA"/>
</dbReference>
<evidence type="ECO:0000256" key="4">
    <source>
        <dbReference type="ARBA" id="ARBA00022683"/>
    </source>
</evidence>
<comment type="subcellular location">
    <subcellularLocation>
        <location evidence="1">Cytoplasm</location>
    </subcellularLocation>
</comment>
<protein>
    <submittedName>
        <fullName evidence="6">HPr family phosphocarrier protein</fullName>
    </submittedName>
</protein>
<sequence>MPNFSRTVEIRNKLGLHARAATKLARLANEFEAKVIIAQDGKEVDAASVMGLMLLASQRGKEIEIKAAGKDAEAALNAISTLIEERFHEDE</sequence>
<dbReference type="PROSITE" id="PS00369">
    <property type="entry name" value="PTS_HPR_HIS"/>
    <property type="match status" value="1"/>
</dbReference>
<dbReference type="InterPro" id="IPR035895">
    <property type="entry name" value="HPr-like_sf"/>
</dbReference>
<keyword evidence="4" id="KW-0598">Phosphotransferase system</keyword>
<gene>
    <name evidence="6" type="ORF">CWE08_02220</name>
</gene>
<dbReference type="GO" id="GO:0009401">
    <property type="term" value="P:phosphoenolpyruvate-dependent sugar phosphotransferase system"/>
    <property type="evidence" value="ECO:0007669"/>
    <property type="project" value="UniProtKB-KW"/>
</dbReference>
<evidence type="ECO:0000313" key="6">
    <source>
        <dbReference type="EMBL" id="RUO23482.1"/>
    </source>
</evidence>
<dbReference type="Gene3D" id="3.30.1340.10">
    <property type="entry name" value="HPr-like"/>
    <property type="match status" value="1"/>
</dbReference>
<comment type="similarity">
    <text evidence="2">Belongs to the HPr family.</text>
</comment>
<dbReference type="GO" id="GO:0005737">
    <property type="term" value="C:cytoplasm"/>
    <property type="evidence" value="ECO:0007669"/>
    <property type="project" value="UniProtKB-SubCell"/>
</dbReference>
<evidence type="ECO:0000256" key="2">
    <source>
        <dbReference type="ARBA" id="ARBA00010736"/>
    </source>
</evidence>
<name>A0A432W2L9_9GAMM</name>
<dbReference type="AlphaFoldDB" id="A0A432W2L9"/>
<dbReference type="InterPro" id="IPR050399">
    <property type="entry name" value="HPr"/>
</dbReference>
<comment type="caution">
    <text evidence="6">The sequence shown here is derived from an EMBL/GenBank/DDBJ whole genome shotgun (WGS) entry which is preliminary data.</text>
</comment>
<dbReference type="InterPro" id="IPR000032">
    <property type="entry name" value="HPr-like"/>
</dbReference>
<proteinExistence type="inferred from homology"/>
<keyword evidence="7" id="KW-1185">Reference proteome</keyword>